<name>A0A1R1PGV0_ZANCU</name>
<reference evidence="2" key="1">
    <citation type="submission" date="2017-01" db="EMBL/GenBank/DDBJ databases">
        <authorList>
            <person name="Wang Y."/>
            <person name="White M."/>
            <person name="Kvist S."/>
            <person name="Moncalvo J.-M."/>
        </authorList>
    </citation>
    <scope>NUCLEOTIDE SEQUENCE [LARGE SCALE GENOMIC DNA]</scope>
    <source>
        <strain evidence="2">COL-18-3</strain>
    </source>
</reference>
<dbReference type="AlphaFoldDB" id="A0A1R1PGV0"/>
<keyword evidence="2" id="KW-1185">Reference proteome</keyword>
<protein>
    <submittedName>
        <fullName evidence="1">Uncharacterized protein</fullName>
    </submittedName>
</protein>
<evidence type="ECO:0000313" key="2">
    <source>
        <dbReference type="Proteomes" id="UP000188320"/>
    </source>
</evidence>
<gene>
    <name evidence="1" type="ORF">AX774_g6362</name>
</gene>
<sequence length="71" mass="7908">MLYLTQTRHFIAIVSINIEYLGLGILHIIQKGKNCNCSKELLTPKIKVGKYVNIFTHGAMPDVLVVVIIAV</sequence>
<dbReference type="Proteomes" id="UP000188320">
    <property type="component" value="Unassembled WGS sequence"/>
</dbReference>
<dbReference type="EMBL" id="LSSK01001263">
    <property type="protein sequence ID" value="OMH80204.1"/>
    <property type="molecule type" value="Genomic_DNA"/>
</dbReference>
<evidence type="ECO:0000313" key="1">
    <source>
        <dbReference type="EMBL" id="OMH80204.1"/>
    </source>
</evidence>
<proteinExistence type="predicted"/>
<organism evidence="1 2">
    <name type="scientific">Zancudomyces culisetae</name>
    <name type="common">Gut fungus</name>
    <name type="synonym">Smittium culisetae</name>
    <dbReference type="NCBI Taxonomy" id="1213189"/>
    <lineage>
        <taxon>Eukaryota</taxon>
        <taxon>Fungi</taxon>
        <taxon>Fungi incertae sedis</taxon>
        <taxon>Zoopagomycota</taxon>
        <taxon>Kickxellomycotina</taxon>
        <taxon>Harpellomycetes</taxon>
        <taxon>Harpellales</taxon>
        <taxon>Legeriomycetaceae</taxon>
        <taxon>Zancudomyces</taxon>
    </lineage>
</organism>
<comment type="caution">
    <text evidence="1">The sequence shown here is derived from an EMBL/GenBank/DDBJ whole genome shotgun (WGS) entry which is preliminary data.</text>
</comment>
<accession>A0A1R1PGV0</accession>